<feature type="region of interest" description="Disordered" evidence="1">
    <location>
        <begin position="281"/>
        <end position="309"/>
    </location>
</feature>
<feature type="domain" description="PLD phosphodiesterase" evidence="2">
    <location>
        <begin position="519"/>
        <end position="546"/>
    </location>
</feature>
<dbReference type="GO" id="GO:0030572">
    <property type="term" value="F:phosphatidyltransferase activity"/>
    <property type="evidence" value="ECO:0007669"/>
    <property type="project" value="UniProtKB-ARBA"/>
</dbReference>
<protein>
    <recommendedName>
        <fullName evidence="2">PLD phosphodiesterase domain-containing protein</fullName>
    </recommendedName>
</protein>
<dbReference type="PANTHER" id="PTHR21248:SF11">
    <property type="entry name" value="PLD PHOSPHODIESTERASE DOMAIN-CONTAINING PROTEIN"/>
    <property type="match status" value="1"/>
</dbReference>
<reference evidence="3" key="1">
    <citation type="submission" date="2021-11" db="EMBL/GenBank/DDBJ databases">
        <authorList>
            <person name="Herlambang A."/>
            <person name="Guo Y."/>
            <person name="Takashima Y."/>
            <person name="Nishizawa T."/>
        </authorList>
    </citation>
    <scope>NUCLEOTIDE SEQUENCE</scope>
    <source>
        <strain evidence="3">E1425</strain>
    </source>
</reference>
<dbReference type="AlphaFoldDB" id="A0A9P3HB09"/>
<comment type="caution">
    <text evidence="3">The sequence shown here is derived from an EMBL/GenBank/DDBJ whole genome shotgun (WGS) entry which is preliminary data.</text>
</comment>
<evidence type="ECO:0000313" key="3">
    <source>
        <dbReference type="EMBL" id="GJJ73183.1"/>
    </source>
</evidence>
<gene>
    <name evidence="3" type="ORF">EMPS_05541</name>
</gene>
<evidence type="ECO:0000259" key="2">
    <source>
        <dbReference type="PROSITE" id="PS50035"/>
    </source>
</evidence>
<dbReference type="OrthoDB" id="9997422at2759"/>
<sequence length="626" mass="69265">MVTKKVYELCHATETVSSVLAKDPTAAPGDVIKKLYGGHKKDLTYDPEKNRRPPSAKEQELAFQCGNWGPTQPSPLFLQAYADALSCLEENPMSGLVSPPLMGTHGTMPLTVIAPLADIIRHVSNMIVRAEREVFFITCSWSPSIAQRLIKAALIELSRRAGVRGQKVVVKMMFDKATPANAINAHQVVKPEVYSGQKIQLPKPEEIPHLDLEVISFHEIVLGTLHAKFCIVDRKTAAVMSNNMEDNDNLEMMTHVEGPIVDSLYDTALTTWNNHLNPPLPSHDAPAIQGGLPTSNQEPHYLDRSPSPEPQEIVAEGEAVRLPPHMPEDPHWDVDIQDEMARIQSCYSAKKNESHLQAINRELNLASKTKIPPTGPEIAEGDEMIPYISTMTPTPVPMALVSRPPYGPICANNVFVPQNEAWLSCIRNAERNIFIQTPDLNAAPLIPALAAALKRGIQVTYYVCFGYNDAGEIIPGQGGTNDQAAQELVRSITAEERERLSICYYVGKDQDHPIHQSFKERSCHIKLLIVDDHVGIQGSGNQDTQSWYHSQEINIMLDSAEICRKWRETIERNQNTAKFGVASQDGVWRDKDGNVGPGYMGDPGKVESLFKGVTGMLKKMKDKGGF</sequence>
<dbReference type="PROSITE" id="PS50035">
    <property type="entry name" value="PLD"/>
    <property type="match status" value="2"/>
</dbReference>
<keyword evidence="4" id="KW-1185">Reference proteome</keyword>
<dbReference type="Pfam" id="PF13091">
    <property type="entry name" value="PLDc_2"/>
    <property type="match status" value="1"/>
</dbReference>
<feature type="domain" description="PLD phosphodiesterase" evidence="2">
    <location>
        <begin position="221"/>
        <end position="248"/>
    </location>
</feature>
<dbReference type="SUPFAM" id="SSF56024">
    <property type="entry name" value="Phospholipase D/nuclease"/>
    <property type="match status" value="2"/>
</dbReference>
<dbReference type="InterPro" id="IPR025202">
    <property type="entry name" value="PLD-like_dom"/>
</dbReference>
<evidence type="ECO:0000313" key="4">
    <source>
        <dbReference type="Proteomes" id="UP000827284"/>
    </source>
</evidence>
<dbReference type="GO" id="GO:0032049">
    <property type="term" value="P:cardiolipin biosynthetic process"/>
    <property type="evidence" value="ECO:0007669"/>
    <property type="project" value="UniProtKB-ARBA"/>
</dbReference>
<dbReference type="PANTHER" id="PTHR21248">
    <property type="entry name" value="CARDIOLIPIN SYNTHASE"/>
    <property type="match status" value="1"/>
</dbReference>
<name>A0A9P3HB09_9FUNG</name>
<dbReference type="EMBL" id="BQFW01000007">
    <property type="protein sequence ID" value="GJJ73183.1"/>
    <property type="molecule type" value="Genomic_DNA"/>
</dbReference>
<dbReference type="SMART" id="SM00155">
    <property type="entry name" value="PLDc"/>
    <property type="match status" value="2"/>
</dbReference>
<dbReference type="InterPro" id="IPR001736">
    <property type="entry name" value="PLipase_D/transphosphatidylase"/>
</dbReference>
<proteinExistence type="predicted"/>
<accession>A0A9P3HB09</accession>
<reference evidence="3" key="2">
    <citation type="journal article" date="2022" name="Microbiol. Resour. Announc.">
        <title>Whole-Genome Sequence of Entomortierella parvispora E1425, a Mucoromycotan Fungus Associated with Burkholderiaceae-Related Endosymbiotic Bacteria.</title>
        <authorList>
            <person name="Herlambang A."/>
            <person name="Guo Y."/>
            <person name="Takashima Y."/>
            <person name="Narisawa K."/>
            <person name="Ohta H."/>
            <person name="Nishizawa T."/>
        </authorList>
    </citation>
    <scope>NUCLEOTIDE SEQUENCE</scope>
    <source>
        <strain evidence="3">E1425</strain>
    </source>
</reference>
<dbReference type="Proteomes" id="UP000827284">
    <property type="component" value="Unassembled WGS sequence"/>
</dbReference>
<organism evidence="3 4">
    <name type="scientific">Entomortierella parvispora</name>
    <dbReference type="NCBI Taxonomy" id="205924"/>
    <lineage>
        <taxon>Eukaryota</taxon>
        <taxon>Fungi</taxon>
        <taxon>Fungi incertae sedis</taxon>
        <taxon>Mucoromycota</taxon>
        <taxon>Mortierellomycotina</taxon>
        <taxon>Mortierellomycetes</taxon>
        <taxon>Mortierellales</taxon>
        <taxon>Mortierellaceae</taxon>
        <taxon>Entomortierella</taxon>
    </lineage>
</organism>
<dbReference type="CDD" id="cd00138">
    <property type="entry name" value="PLDc_SF"/>
    <property type="match status" value="2"/>
</dbReference>
<evidence type="ECO:0000256" key="1">
    <source>
        <dbReference type="SAM" id="MobiDB-lite"/>
    </source>
</evidence>
<dbReference type="Gene3D" id="3.30.870.10">
    <property type="entry name" value="Endonuclease Chain A"/>
    <property type="match status" value="2"/>
</dbReference>